<protein>
    <submittedName>
        <fullName evidence="3">Uncharacterized protein</fullName>
    </submittedName>
</protein>
<evidence type="ECO:0000256" key="1">
    <source>
        <dbReference type="SAM" id="MobiDB-lite"/>
    </source>
</evidence>
<feature type="region of interest" description="Disordered" evidence="1">
    <location>
        <begin position="24"/>
        <end position="59"/>
    </location>
</feature>
<organism evidence="3 4">
    <name type="scientific">Persicimonas caeni</name>
    <dbReference type="NCBI Taxonomy" id="2292766"/>
    <lineage>
        <taxon>Bacteria</taxon>
        <taxon>Deltaproteobacteria</taxon>
        <taxon>Bradymonadales</taxon>
        <taxon>Bradymonadaceae</taxon>
        <taxon>Persicimonas</taxon>
    </lineage>
</organism>
<keyword evidence="2" id="KW-0732">Signal</keyword>
<dbReference type="Proteomes" id="UP000315995">
    <property type="component" value="Chromosome"/>
</dbReference>
<keyword evidence="4" id="KW-1185">Reference proteome</keyword>
<dbReference type="RefSeq" id="WP_141196331.1">
    <property type="nucleotide sequence ID" value="NZ_CP041186.1"/>
</dbReference>
<evidence type="ECO:0000256" key="2">
    <source>
        <dbReference type="SAM" id="SignalP"/>
    </source>
</evidence>
<evidence type="ECO:0000313" key="4">
    <source>
        <dbReference type="Proteomes" id="UP000315995"/>
    </source>
</evidence>
<accession>A0A4Y6PNI3</accession>
<name>A0A4Y6PNI3_PERCE</name>
<dbReference type="EMBL" id="CP041186">
    <property type="protein sequence ID" value="QDG49834.1"/>
    <property type="molecule type" value="Genomic_DNA"/>
</dbReference>
<proteinExistence type="predicted"/>
<reference evidence="3 4" key="1">
    <citation type="submission" date="2019-06" db="EMBL/GenBank/DDBJ databases">
        <title>Persicimonas caeni gen. nov., sp. nov., a predatory bacterium isolated from solar saltern.</title>
        <authorList>
            <person name="Wang S."/>
        </authorList>
    </citation>
    <scope>NUCLEOTIDE SEQUENCE [LARGE SCALE GENOMIC DNA]</scope>
    <source>
        <strain evidence="3 4">YN101</strain>
    </source>
</reference>
<feature type="region of interest" description="Disordered" evidence="1">
    <location>
        <begin position="237"/>
        <end position="262"/>
    </location>
</feature>
<feature type="compositionally biased region" description="Acidic residues" evidence="1">
    <location>
        <begin position="37"/>
        <end position="55"/>
    </location>
</feature>
<gene>
    <name evidence="3" type="ORF">FIV42_03490</name>
</gene>
<accession>A0A5B8XZC9</accession>
<feature type="compositionally biased region" description="Basic and acidic residues" evidence="1">
    <location>
        <begin position="24"/>
        <end position="34"/>
    </location>
</feature>
<sequence length="262" mass="28196">MNSKLITLLLVAFVAFPLAGCDKKAEEGGEKAGEEQAAAEEAGDEEAKGEEEAKEEEAALTAEQFATKLTPTACEAIDQCKNEKIKSATSTMVMFAGGMMAMKDKELAKKLEPIGKKLKEEKRYYLNEGECNTVFGAFTQGSGFDPKALTAKVGKTIEFDAAKAQECLDNMKSIDACEKEVKLEKELKMPEIDKVMKEANLEQSLAACEAAIVGKVAEGEACEEAYECAGEDMKCSAAKDAEPKEGEEPKKTCQAKMAKAAK</sequence>
<feature type="compositionally biased region" description="Basic and acidic residues" evidence="1">
    <location>
        <begin position="237"/>
        <end position="251"/>
    </location>
</feature>
<dbReference type="AlphaFoldDB" id="A0A4Y6PNI3"/>
<feature type="signal peptide" evidence="2">
    <location>
        <begin position="1"/>
        <end position="19"/>
    </location>
</feature>
<feature type="chain" id="PRO_5030106127" evidence="2">
    <location>
        <begin position="20"/>
        <end position="262"/>
    </location>
</feature>
<evidence type="ECO:0000313" key="3">
    <source>
        <dbReference type="EMBL" id="QDG49834.1"/>
    </source>
</evidence>